<evidence type="ECO:0000313" key="1">
    <source>
        <dbReference type="EMBL" id="MDY0748371.1"/>
    </source>
</evidence>
<dbReference type="RefSeq" id="WP_320426343.1">
    <property type="nucleotide sequence ID" value="NZ_JAXCLA010000010.1"/>
</dbReference>
<dbReference type="EMBL" id="JAXCLA010000010">
    <property type="protein sequence ID" value="MDY0748371.1"/>
    <property type="molecule type" value="Genomic_DNA"/>
</dbReference>
<dbReference type="PANTHER" id="PTHR35802:SF1">
    <property type="entry name" value="PROTEASE SYNTHASE AND SPORULATION PROTEIN PAI 2"/>
    <property type="match status" value="1"/>
</dbReference>
<comment type="caution">
    <text evidence="1">The sequence shown here is derived from an EMBL/GenBank/DDBJ whole genome shotgun (WGS) entry which is preliminary data.</text>
</comment>
<sequence length="210" mass="23170">MDLTSKFDAQSDHDLTDLVAGHPLAWLCSMSASSGLQATPLPLLLKHDEAGRLVAVEGHFARGNTQVEALRRNPEALVLWMGVQGYVSPSWLTDRTQAPSWNYASAQCRVRVRFLDDDEAALSAHLDELARRFEAGRPGAWSVAEMGARLQLLAQRVIAFRAEVVELRERYKLGQDERDDVFGELLAGLDGSDGGDPLAGWMRRFNPGRG</sequence>
<dbReference type="InterPro" id="IPR007396">
    <property type="entry name" value="TR_PAI2-type"/>
</dbReference>
<dbReference type="Pfam" id="PF04299">
    <property type="entry name" value="FMN_bind_2"/>
    <property type="match status" value="1"/>
</dbReference>
<name>A0ABU5DPX2_9BURK</name>
<organism evidence="1 2">
    <name type="scientific">Roseateles agri</name>
    <dbReference type="NCBI Taxonomy" id="3098619"/>
    <lineage>
        <taxon>Bacteria</taxon>
        <taxon>Pseudomonadati</taxon>
        <taxon>Pseudomonadota</taxon>
        <taxon>Betaproteobacteria</taxon>
        <taxon>Burkholderiales</taxon>
        <taxon>Sphaerotilaceae</taxon>
        <taxon>Roseateles</taxon>
    </lineage>
</organism>
<dbReference type="InterPro" id="IPR012349">
    <property type="entry name" value="Split_barrel_FMN-bd"/>
</dbReference>
<keyword evidence="2" id="KW-1185">Reference proteome</keyword>
<dbReference type="PIRSF" id="PIRSF010372">
    <property type="entry name" value="PaiB"/>
    <property type="match status" value="1"/>
</dbReference>
<dbReference type="Gene3D" id="2.30.110.10">
    <property type="entry name" value="Electron Transport, Fmn-binding Protein, Chain A"/>
    <property type="match status" value="1"/>
</dbReference>
<dbReference type="Proteomes" id="UP001285263">
    <property type="component" value="Unassembled WGS sequence"/>
</dbReference>
<dbReference type="PANTHER" id="PTHR35802">
    <property type="entry name" value="PROTEASE SYNTHASE AND SPORULATION PROTEIN PAI 2"/>
    <property type="match status" value="1"/>
</dbReference>
<evidence type="ECO:0000313" key="2">
    <source>
        <dbReference type="Proteomes" id="UP001285263"/>
    </source>
</evidence>
<gene>
    <name evidence="1" type="ORF">SNE35_27985</name>
</gene>
<protein>
    <submittedName>
        <fullName evidence="1">FMN-binding negative transcriptional regulator</fullName>
    </submittedName>
</protein>
<proteinExistence type="predicted"/>
<reference evidence="1 2" key="1">
    <citation type="submission" date="2023-11" db="EMBL/GenBank/DDBJ databases">
        <title>Paucibacter sp. nov., isolated from fresh soil in Korea.</title>
        <authorList>
            <person name="Le N.T.T."/>
        </authorList>
    </citation>
    <scope>NUCLEOTIDE SEQUENCE [LARGE SCALE GENOMIC DNA]</scope>
    <source>
        <strain evidence="1 2">R3-3</strain>
    </source>
</reference>
<dbReference type="SUPFAM" id="SSF50475">
    <property type="entry name" value="FMN-binding split barrel"/>
    <property type="match status" value="1"/>
</dbReference>
<accession>A0ABU5DPX2</accession>